<feature type="domain" description="Peptidase S8/S53" evidence="7">
    <location>
        <begin position="62"/>
        <end position="281"/>
    </location>
</feature>
<dbReference type="SUPFAM" id="SSF52743">
    <property type="entry name" value="Subtilisin-like"/>
    <property type="match status" value="1"/>
</dbReference>
<evidence type="ECO:0000256" key="2">
    <source>
        <dbReference type="ARBA" id="ARBA00022670"/>
    </source>
</evidence>
<feature type="active site" description="Charge relay system" evidence="5">
    <location>
        <position position="109"/>
    </location>
</feature>
<dbReference type="EMBL" id="ONZP01000900">
    <property type="protein sequence ID" value="SPJ91939.1"/>
    <property type="molecule type" value="Genomic_DNA"/>
</dbReference>
<dbReference type="PANTHER" id="PTHR43806">
    <property type="entry name" value="PEPTIDASE S8"/>
    <property type="match status" value="1"/>
</dbReference>
<dbReference type="GO" id="GO:0006508">
    <property type="term" value="P:proteolysis"/>
    <property type="evidence" value="ECO:0007669"/>
    <property type="project" value="UniProtKB-KW"/>
</dbReference>
<accession>A0AAE8SQD7</accession>
<dbReference type="InterPro" id="IPR015500">
    <property type="entry name" value="Peptidase_S8_subtilisin-rel"/>
</dbReference>
<dbReference type="InterPro" id="IPR000209">
    <property type="entry name" value="Peptidase_S8/S53_dom"/>
</dbReference>
<evidence type="ECO:0000313" key="8">
    <source>
        <dbReference type="EMBL" id="SPJ91939.1"/>
    </source>
</evidence>
<evidence type="ECO:0000259" key="7">
    <source>
        <dbReference type="Pfam" id="PF00082"/>
    </source>
</evidence>
<feature type="region of interest" description="Disordered" evidence="6">
    <location>
        <begin position="1"/>
        <end position="23"/>
    </location>
</feature>
<gene>
    <name evidence="8" type="ORF">FTOL_13593</name>
</gene>
<evidence type="ECO:0000256" key="6">
    <source>
        <dbReference type="SAM" id="MobiDB-lite"/>
    </source>
</evidence>
<evidence type="ECO:0000256" key="3">
    <source>
        <dbReference type="ARBA" id="ARBA00022801"/>
    </source>
</evidence>
<proteinExistence type="inferred from homology"/>
<comment type="similarity">
    <text evidence="1 5">Belongs to the peptidase S8 family.</text>
</comment>
<dbReference type="PANTHER" id="PTHR43806:SF11">
    <property type="entry name" value="CEREVISIN-RELATED"/>
    <property type="match status" value="1"/>
</dbReference>
<dbReference type="Pfam" id="PF00082">
    <property type="entry name" value="Peptidase_S8"/>
    <property type="match status" value="1"/>
</dbReference>
<protein>
    <recommendedName>
        <fullName evidence="7">Peptidase S8/S53 domain-containing protein</fullName>
    </recommendedName>
</protein>
<dbReference type="Proteomes" id="UP001187734">
    <property type="component" value="Unassembled WGS sequence"/>
</dbReference>
<sequence length="351" mass="38743">MRTTTQKSRTTTPIQLFDDKDDFSEDKGKATGADFFFSQLNKFHESCEERADSIQSHLHKPVRIAVLDTGINQNNGAISGGLTMKHIQHQNCRSWVGDNPNNVHDCHGHGTRIVELILRAAPEADVYVCKVFNGARLQPDEAKNIAKAIRYAVDVWDVDIISMSFGLTPPSPNDAQLQAAYKDIEVAIENAGSKVFFAAAANHGSHGPRTFPANHPSVICIHASDGKGKDGGISPEPESTDDNFMTLGIALNFGDERKSGTSYAAPLAASMAAHILYVAENLLDLSESARHRLRTGRGMREMFRLMCGPRCSGGYRFVAPWVRLWTQDWHLDGDKIKNIETTVLTTDLFKY</sequence>
<keyword evidence="9" id="KW-1185">Reference proteome</keyword>
<dbReference type="InterPro" id="IPR036852">
    <property type="entry name" value="Peptidase_S8/S53_dom_sf"/>
</dbReference>
<reference evidence="8" key="1">
    <citation type="submission" date="2018-03" db="EMBL/GenBank/DDBJ databases">
        <authorList>
            <person name="Guldener U."/>
        </authorList>
    </citation>
    <scope>NUCLEOTIDE SEQUENCE</scope>
</reference>
<dbReference type="AlphaFoldDB" id="A0AAE8SQD7"/>
<name>A0AAE8SQD7_9HYPO</name>
<dbReference type="InterPro" id="IPR050131">
    <property type="entry name" value="Peptidase_S8_subtilisin-like"/>
</dbReference>
<dbReference type="PROSITE" id="PS51892">
    <property type="entry name" value="SUBTILASE"/>
    <property type="match status" value="1"/>
</dbReference>
<feature type="compositionally biased region" description="Low complexity" evidence="6">
    <location>
        <begin position="1"/>
        <end position="12"/>
    </location>
</feature>
<dbReference type="CDD" id="cd00306">
    <property type="entry name" value="Peptidases_S8_S53"/>
    <property type="match status" value="1"/>
</dbReference>
<evidence type="ECO:0000256" key="5">
    <source>
        <dbReference type="PROSITE-ProRule" id="PRU01240"/>
    </source>
</evidence>
<evidence type="ECO:0000256" key="1">
    <source>
        <dbReference type="ARBA" id="ARBA00011073"/>
    </source>
</evidence>
<evidence type="ECO:0000313" key="9">
    <source>
        <dbReference type="Proteomes" id="UP001187734"/>
    </source>
</evidence>
<evidence type="ECO:0000256" key="4">
    <source>
        <dbReference type="ARBA" id="ARBA00022825"/>
    </source>
</evidence>
<organism evidence="8 9">
    <name type="scientific">Fusarium torulosum</name>
    <dbReference type="NCBI Taxonomy" id="33205"/>
    <lineage>
        <taxon>Eukaryota</taxon>
        <taxon>Fungi</taxon>
        <taxon>Dikarya</taxon>
        <taxon>Ascomycota</taxon>
        <taxon>Pezizomycotina</taxon>
        <taxon>Sordariomycetes</taxon>
        <taxon>Hypocreomycetidae</taxon>
        <taxon>Hypocreales</taxon>
        <taxon>Nectriaceae</taxon>
        <taxon>Fusarium</taxon>
    </lineage>
</organism>
<dbReference type="Gene3D" id="3.40.50.200">
    <property type="entry name" value="Peptidase S8/S53 domain"/>
    <property type="match status" value="1"/>
</dbReference>
<keyword evidence="2 5" id="KW-0645">Protease</keyword>
<feature type="active site" description="Charge relay system" evidence="5">
    <location>
        <position position="68"/>
    </location>
</feature>
<keyword evidence="3 5" id="KW-0378">Hydrolase</keyword>
<keyword evidence="4 5" id="KW-0720">Serine protease</keyword>
<dbReference type="PRINTS" id="PR00723">
    <property type="entry name" value="SUBTILISIN"/>
</dbReference>
<dbReference type="GO" id="GO:0004252">
    <property type="term" value="F:serine-type endopeptidase activity"/>
    <property type="evidence" value="ECO:0007669"/>
    <property type="project" value="UniProtKB-UniRule"/>
</dbReference>
<feature type="active site" description="Charge relay system" evidence="5">
    <location>
        <position position="262"/>
    </location>
</feature>
<comment type="caution">
    <text evidence="8">The sequence shown here is derived from an EMBL/GenBank/DDBJ whole genome shotgun (WGS) entry which is preliminary data.</text>
</comment>